<proteinExistence type="predicted"/>
<gene>
    <name evidence="2" type="ORF">IAQ67_28905</name>
</gene>
<feature type="domain" description="HTH cro/C1-type" evidence="1">
    <location>
        <begin position="2"/>
        <end position="48"/>
    </location>
</feature>
<evidence type="ECO:0000313" key="3">
    <source>
        <dbReference type="Proteomes" id="UP000516384"/>
    </source>
</evidence>
<geneLocation type="plasmid" evidence="2 3">
    <name>pPlas1</name>
</geneLocation>
<dbReference type="SUPFAM" id="SSF47413">
    <property type="entry name" value="lambda repressor-like DNA-binding domains"/>
    <property type="match status" value="1"/>
</dbReference>
<dbReference type="PROSITE" id="PS50943">
    <property type="entry name" value="HTH_CROC1"/>
    <property type="match status" value="1"/>
</dbReference>
<evidence type="ECO:0000259" key="1">
    <source>
        <dbReference type="PROSITE" id="PS50943"/>
    </source>
</evidence>
<protein>
    <submittedName>
        <fullName evidence="2">Helix-turn-helix transcriptional regulator</fullName>
    </submittedName>
</protein>
<name>A0A7H0YH20_9BACL</name>
<dbReference type="GO" id="GO:0003677">
    <property type="term" value="F:DNA binding"/>
    <property type="evidence" value="ECO:0007669"/>
    <property type="project" value="InterPro"/>
</dbReference>
<reference evidence="2 3" key="1">
    <citation type="submission" date="2020-09" db="EMBL/GenBank/DDBJ databases">
        <title>Characterization of Paenibacillus peoriae strain ZF390 with broad-spectrum antimicrobial activity as a potential biocontrol agent.</title>
        <authorList>
            <person name="Li L."/>
            <person name="Zhao Y."/>
            <person name="Li B."/>
            <person name="Xie X."/>
        </authorList>
    </citation>
    <scope>NUCLEOTIDE SEQUENCE [LARGE SCALE GENOMIC DNA]</scope>
    <source>
        <strain evidence="2 3">ZF390</strain>
        <plasmid evidence="2 3">pPlas1</plasmid>
    </source>
</reference>
<dbReference type="EMBL" id="CP061173">
    <property type="protein sequence ID" value="QNR70378.1"/>
    <property type="molecule type" value="Genomic_DNA"/>
</dbReference>
<organism evidence="2 3">
    <name type="scientific">Paenibacillus peoriae</name>
    <dbReference type="NCBI Taxonomy" id="59893"/>
    <lineage>
        <taxon>Bacteria</taxon>
        <taxon>Bacillati</taxon>
        <taxon>Bacillota</taxon>
        <taxon>Bacilli</taxon>
        <taxon>Bacillales</taxon>
        <taxon>Paenibacillaceae</taxon>
        <taxon>Paenibacillus</taxon>
    </lineage>
</organism>
<dbReference type="CDD" id="cd00093">
    <property type="entry name" value="HTH_XRE"/>
    <property type="match status" value="1"/>
</dbReference>
<dbReference type="InterPro" id="IPR010982">
    <property type="entry name" value="Lambda_DNA-bd_dom_sf"/>
</dbReference>
<dbReference type="Proteomes" id="UP000516384">
    <property type="component" value="Plasmid pPlas1"/>
</dbReference>
<dbReference type="RefSeq" id="WP_190299685.1">
    <property type="nucleotide sequence ID" value="NZ_CP061173.1"/>
</dbReference>
<evidence type="ECO:0000313" key="2">
    <source>
        <dbReference type="EMBL" id="QNR70378.1"/>
    </source>
</evidence>
<dbReference type="InterPro" id="IPR001387">
    <property type="entry name" value="Cro/C1-type_HTH"/>
</dbReference>
<keyword evidence="2" id="KW-0614">Plasmid</keyword>
<accession>A0A7H0YH20</accession>
<dbReference type="AlphaFoldDB" id="A0A7H0YH20"/>
<sequence length="450" mass="51463">MGLTVTGLSDKIGINRGSLSAALNGSKPFSVSYLDAITTALGEEEGWLYRYFIEDYFRDGAKASRKRLEPFIIRCAELDREDCIREVFYKLSENGDSFLSIMYDVADQLYKKSYAPGEALIYNYIVKFDYDYQSERLAYAHYRLFRLSIGDANQELRAVTRFEPFLYRLPDSVQLDAILTIINVHYFQEMWQEAELYGMKLIKLAERVCETRMHSRINLSEYASERPLVYYYGYGYLTRSSALQKMGKYHEARMLIPGYADLDKFPIKDEEKSEYEIGRFKVWAKANIRTLELLLGNSEYLPGYIQFIKENDDELMAGLLTITEAANLHGFDITSALADLSDKVMTINTVKGTDKSSYCMLMYNLAVYFISRGMNEDGLNCAIRSVSVAVNINNNDFFRQSVTVFESYRKYATATQEKDFLLALKGGETIEKISSTPVLGDSTLPKPAIS</sequence>